<gene>
    <name evidence="1" type="ORF">CPB84DRAFT_1791506</name>
</gene>
<dbReference type="Proteomes" id="UP000724874">
    <property type="component" value="Unassembled WGS sequence"/>
</dbReference>
<name>A0A9P5NDD6_GYMJU</name>
<comment type="caution">
    <text evidence="1">The sequence shown here is derived from an EMBL/GenBank/DDBJ whole genome shotgun (WGS) entry which is preliminary data.</text>
</comment>
<dbReference type="OrthoDB" id="3041312at2759"/>
<sequence length="52" mass="5440">MLFSLEPGGVHAFAYASGSSTTATILRALHPNARVVRVNDVYVARSAIPAAL</sequence>
<evidence type="ECO:0000313" key="1">
    <source>
        <dbReference type="EMBL" id="KAF8881846.1"/>
    </source>
</evidence>
<dbReference type="AlphaFoldDB" id="A0A9P5NDD6"/>
<dbReference type="EMBL" id="JADNYJ010000128">
    <property type="protein sequence ID" value="KAF8881846.1"/>
    <property type="molecule type" value="Genomic_DNA"/>
</dbReference>
<evidence type="ECO:0000313" key="2">
    <source>
        <dbReference type="Proteomes" id="UP000724874"/>
    </source>
</evidence>
<accession>A0A9P5NDD6</accession>
<keyword evidence="2" id="KW-1185">Reference proteome</keyword>
<reference evidence="1" key="1">
    <citation type="submission" date="2020-11" db="EMBL/GenBank/DDBJ databases">
        <authorList>
            <consortium name="DOE Joint Genome Institute"/>
            <person name="Ahrendt S."/>
            <person name="Riley R."/>
            <person name="Andreopoulos W."/>
            <person name="LaButti K."/>
            <person name="Pangilinan J."/>
            <person name="Ruiz-duenas F.J."/>
            <person name="Barrasa J.M."/>
            <person name="Sanchez-Garcia M."/>
            <person name="Camarero S."/>
            <person name="Miyauchi S."/>
            <person name="Serrano A."/>
            <person name="Linde D."/>
            <person name="Babiker R."/>
            <person name="Drula E."/>
            <person name="Ayuso-Fernandez I."/>
            <person name="Pacheco R."/>
            <person name="Padilla G."/>
            <person name="Ferreira P."/>
            <person name="Barriuso J."/>
            <person name="Kellner H."/>
            <person name="Castanera R."/>
            <person name="Alfaro M."/>
            <person name="Ramirez L."/>
            <person name="Pisabarro A.G."/>
            <person name="Kuo A."/>
            <person name="Tritt A."/>
            <person name="Lipzen A."/>
            <person name="He G."/>
            <person name="Yan M."/>
            <person name="Ng V."/>
            <person name="Cullen D."/>
            <person name="Martin F."/>
            <person name="Rosso M.-N."/>
            <person name="Henrissat B."/>
            <person name="Hibbett D."/>
            <person name="Martinez A.T."/>
            <person name="Grigoriev I.V."/>
        </authorList>
    </citation>
    <scope>NUCLEOTIDE SEQUENCE</scope>
    <source>
        <strain evidence="1">AH 44721</strain>
    </source>
</reference>
<proteinExistence type="predicted"/>
<protein>
    <submittedName>
        <fullName evidence="1">Uncharacterized protein</fullName>
    </submittedName>
</protein>
<organism evidence="1 2">
    <name type="scientific">Gymnopilus junonius</name>
    <name type="common">Spectacular rustgill mushroom</name>
    <name type="synonym">Gymnopilus spectabilis subsp. junonius</name>
    <dbReference type="NCBI Taxonomy" id="109634"/>
    <lineage>
        <taxon>Eukaryota</taxon>
        <taxon>Fungi</taxon>
        <taxon>Dikarya</taxon>
        <taxon>Basidiomycota</taxon>
        <taxon>Agaricomycotina</taxon>
        <taxon>Agaricomycetes</taxon>
        <taxon>Agaricomycetidae</taxon>
        <taxon>Agaricales</taxon>
        <taxon>Agaricineae</taxon>
        <taxon>Hymenogastraceae</taxon>
        <taxon>Gymnopilus</taxon>
    </lineage>
</organism>